<comment type="catalytic activity">
    <reaction evidence="16">
        <text>pyruvate + ATP = phosphoenolpyruvate + ADP + H(+)</text>
        <dbReference type="Rhea" id="RHEA:18157"/>
        <dbReference type="ChEBI" id="CHEBI:15361"/>
        <dbReference type="ChEBI" id="CHEBI:15378"/>
        <dbReference type="ChEBI" id="CHEBI:30616"/>
        <dbReference type="ChEBI" id="CHEBI:58702"/>
        <dbReference type="ChEBI" id="CHEBI:456216"/>
        <dbReference type="EC" id="2.7.1.40"/>
    </reaction>
</comment>
<dbReference type="Gene3D" id="2.40.33.10">
    <property type="entry name" value="PK beta-barrel domain-like"/>
    <property type="match status" value="1"/>
</dbReference>
<dbReference type="HOGENOM" id="CLU_015439_0_2_7"/>
<dbReference type="InterPro" id="IPR015795">
    <property type="entry name" value="Pyrv_Knase_C"/>
</dbReference>
<evidence type="ECO:0000313" key="18">
    <source>
        <dbReference type="EMBL" id="CBW27292.1"/>
    </source>
</evidence>
<comment type="pathway">
    <text evidence="2 16">Carbohydrate degradation; glycolysis; pyruvate from D-glyceraldehyde 3-phosphate: step 5/5.</text>
</comment>
<name>E1X5H1_HALMS</name>
<protein>
    <recommendedName>
        <fullName evidence="4 15">Pyruvate kinase</fullName>
        <ecNumber evidence="4 15">2.7.1.40</ecNumber>
    </recommendedName>
</protein>
<proteinExistence type="inferred from homology"/>
<dbReference type="GO" id="GO:0051536">
    <property type="term" value="F:iron-sulfur cluster binding"/>
    <property type="evidence" value="ECO:0007669"/>
    <property type="project" value="UniProtKB-KW"/>
</dbReference>
<dbReference type="InterPro" id="IPR001697">
    <property type="entry name" value="Pyr_Knase"/>
</dbReference>
<evidence type="ECO:0000256" key="14">
    <source>
        <dbReference type="ARBA" id="ARBA00023317"/>
    </source>
</evidence>
<evidence type="ECO:0000313" key="19">
    <source>
        <dbReference type="Proteomes" id="UP000008963"/>
    </source>
</evidence>
<gene>
    <name evidence="18" type="primary">pyk</name>
    <name evidence="18" type="ordered locus">BMS_2502</name>
</gene>
<dbReference type="RefSeq" id="WP_014245068.1">
    <property type="nucleotide sequence ID" value="NC_016620.1"/>
</dbReference>
<dbReference type="GO" id="GO:0016301">
    <property type="term" value="F:kinase activity"/>
    <property type="evidence" value="ECO:0007669"/>
    <property type="project" value="UniProtKB-KW"/>
</dbReference>
<dbReference type="GO" id="GO:0004743">
    <property type="term" value="F:pyruvate kinase activity"/>
    <property type="evidence" value="ECO:0007669"/>
    <property type="project" value="UniProtKB-UniRule"/>
</dbReference>
<dbReference type="NCBIfam" id="TIGR01064">
    <property type="entry name" value="pyruv_kin"/>
    <property type="match status" value="1"/>
</dbReference>
<dbReference type="Pfam" id="PF02887">
    <property type="entry name" value="PK_C"/>
    <property type="match status" value="1"/>
</dbReference>
<dbReference type="STRING" id="862908.BMS_2502"/>
<dbReference type="PROSITE" id="PS00198">
    <property type="entry name" value="4FE4S_FER_1"/>
    <property type="match status" value="1"/>
</dbReference>
<dbReference type="PRINTS" id="PR01050">
    <property type="entry name" value="PYRUVTKNASE"/>
</dbReference>
<keyword evidence="13 16" id="KW-0324">Glycolysis</keyword>
<dbReference type="NCBIfam" id="NF004491">
    <property type="entry name" value="PRK05826.1"/>
    <property type="match status" value="1"/>
</dbReference>
<dbReference type="Gene3D" id="3.20.20.60">
    <property type="entry name" value="Phosphoenolpyruvate-binding domains"/>
    <property type="match status" value="1"/>
</dbReference>
<dbReference type="Proteomes" id="UP000008963">
    <property type="component" value="Chromosome"/>
</dbReference>
<feature type="domain" description="4Fe-4S ferredoxin-type" evidence="17">
    <location>
        <begin position="526"/>
        <end position="558"/>
    </location>
</feature>
<evidence type="ECO:0000256" key="2">
    <source>
        <dbReference type="ARBA" id="ARBA00004997"/>
    </source>
</evidence>
<keyword evidence="6" id="KW-0479">Metal-binding</keyword>
<comment type="cofactor">
    <cofactor evidence="1">
        <name>K(+)</name>
        <dbReference type="ChEBI" id="CHEBI:29103"/>
    </cofactor>
</comment>
<dbReference type="GO" id="GO:0030955">
    <property type="term" value="F:potassium ion binding"/>
    <property type="evidence" value="ECO:0007669"/>
    <property type="project" value="UniProtKB-UniRule"/>
</dbReference>
<sequence length="559" mass="61908">MRRAKIVATLGPSSNTVEKISELIEAGMNVCRINMSHGTHDSHKEVIANIREASTKVDKQVAILADLQGPKIRVDKLTENLNLENGEEWVIGPTKLMGDYPEYKDKYIPTIYENLVDDCFDGARILFDDGLIMAEATSRDRDVYKIKVSVGGVLKSNKGINLPDCDVSAPSFTDKDREDLMFALTQNIDYIALSFVRKGEDIQKVKVLLHDLKVDIPIISKIEKPQAIDNIEGILDVTDVIMVARGDMGVEVGNHLVPSIQKKLISLCNERGIPVITATQMLESMTNNPTPTRAEASDVANAIWDGTDAVMLSGETASGSYPVEAVKTMVKIIEDAEQTPKERPLLRHVDLSSVQASVMVAASLIGEKVYAKRILAVTESGISCLKLAKFRPTTPCLGVTTTEKTARRMCLYWGIEPFLLKNYREDSFNFQYHVINKVKKKLGLVNGDKLVITRGDGRFFRAGSSNSVKVDIIKDVPKVLGSGGDTLEEISDDKKKILLDHNICASCQRCVEICPHAIWKVNPITKDTYLNKDQIHYCNMDLQCIKVCPTGAIEIIPKF</sequence>
<dbReference type="PROSITE" id="PS00110">
    <property type="entry name" value="PYRUVATE_KINASE"/>
    <property type="match status" value="1"/>
</dbReference>
<dbReference type="InterPro" id="IPR011037">
    <property type="entry name" value="Pyrv_Knase-like_insert_dom_sf"/>
</dbReference>
<evidence type="ECO:0000256" key="4">
    <source>
        <dbReference type="ARBA" id="ARBA00012142"/>
    </source>
</evidence>
<evidence type="ECO:0000256" key="13">
    <source>
        <dbReference type="ARBA" id="ARBA00023152"/>
    </source>
</evidence>
<dbReference type="PATRIC" id="fig|862908.3.peg.2387"/>
<evidence type="ECO:0000256" key="8">
    <source>
        <dbReference type="ARBA" id="ARBA00022777"/>
    </source>
</evidence>
<keyword evidence="12" id="KW-0411">Iron-sulfur</keyword>
<evidence type="ECO:0000256" key="6">
    <source>
        <dbReference type="ARBA" id="ARBA00022723"/>
    </source>
</evidence>
<evidence type="ECO:0000259" key="17">
    <source>
        <dbReference type="PROSITE" id="PS51379"/>
    </source>
</evidence>
<dbReference type="InterPro" id="IPR036918">
    <property type="entry name" value="Pyrv_Knase_C_sf"/>
</dbReference>
<evidence type="ECO:0000256" key="7">
    <source>
        <dbReference type="ARBA" id="ARBA00022741"/>
    </source>
</evidence>
<accession>E1X5H1</accession>
<dbReference type="UniPathway" id="UPA00109">
    <property type="reaction ID" value="UER00188"/>
</dbReference>
<dbReference type="Gene3D" id="3.30.70.20">
    <property type="match status" value="1"/>
</dbReference>
<dbReference type="GO" id="GO:0000287">
    <property type="term" value="F:magnesium ion binding"/>
    <property type="evidence" value="ECO:0007669"/>
    <property type="project" value="UniProtKB-UniRule"/>
</dbReference>
<keyword evidence="8 16" id="KW-0418">Kinase</keyword>
<evidence type="ECO:0000256" key="3">
    <source>
        <dbReference type="ARBA" id="ARBA00008663"/>
    </source>
</evidence>
<dbReference type="EC" id="2.7.1.40" evidence="4 15"/>
<evidence type="ECO:0000256" key="12">
    <source>
        <dbReference type="ARBA" id="ARBA00023014"/>
    </source>
</evidence>
<keyword evidence="5 16" id="KW-0808">Transferase</keyword>
<dbReference type="InterPro" id="IPR040442">
    <property type="entry name" value="Pyrv_kinase-like_dom_sf"/>
</dbReference>
<dbReference type="EMBL" id="FQ312005">
    <property type="protein sequence ID" value="CBW27292.1"/>
    <property type="molecule type" value="Genomic_DNA"/>
</dbReference>
<keyword evidence="14 18" id="KW-0670">Pyruvate</keyword>
<dbReference type="InterPro" id="IPR015806">
    <property type="entry name" value="Pyrv_Knase_insert_dom_sf"/>
</dbReference>
<dbReference type="InterPro" id="IPR017896">
    <property type="entry name" value="4Fe4S_Fe-S-bd"/>
</dbReference>
<organism evidence="18 19">
    <name type="scientific">Halobacteriovorax marinus (strain ATCC BAA-682 / DSM 15412 / SJ)</name>
    <name type="common">Bacteriovorax marinus</name>
    <dbReference type="NCBI Taxonomy" id="862908"/>
    <lineage>
        <taxon>Bacteria</taxon>
        <taxon>Pseudomonadati</taxon>
        <taxon>Bdellovibrionota</taxon>
        <taxon>Bacteriovoracia</taxon>
        <taxon>Bacteriovoracales</taxon>
        <taxon>Halobacteriovoraceae</taxon>
        <taxon>Halobacteriovorax</taxon>
    </lineage>
</organism>
<dbReference type="SUPFAM" id="SSF50800">
    <property type="entry name" value="PK beta-barrel domain-like"/>
    <property type="match status" value="1"/>
</dbReference>
<dbReference type="PANTHER" id="PTHR11817">
    <property type="entry name" value="PYRUVATE KINASE"/>
    <property type="match status" value="1"/>
</dbReference>
<evidence type="ECO:0000256" key="15">
    <source>
        <dbReference type="NCBIfam" id="TIGR01064"/>
    </source>
</evidence>
<dbReference type="PROSITE" id="PS51379">
    <property type="entry name" value="4FE4S_FER_2"/>
    <property type="match status" value="2"/>
</dbReference>
<dbReference type="Pfam" id="PF00224">
    <property type="entry name" value="PK"/>
    <property type="match status" value="1"/>
</dbReference>
<dbReference type="InterPro" id="IPR017900">
    <property type="entry name" value="4Fe4S_Fe_S_CS"/>
</dbReference>
<evidence type="ECO:0000256" key="1">
    <source>
        <dbReference type="ARBA" id="ARBA00001958"/>
    </source>
</evidence>
<evidence type="ECO:0000256" key="9">
    <source>
        <dbReference type="ARBA" id="ARBA00022840"/>
    </source>
</evidence>
<keyword evidence="19" id="KW-1185">Reference proteome</keyword>
<dbReference type="GO" id="GO:0005524">
    <property type="term" value="F:ATP binding"/>
    <property type="evidence" value="ECO:0007669"/>
    <property type="project" value="UniProtKB-KW"/>
</dbReference>
<keyword evidence="10 16" id="KW-0460">Magnesium</keyword>
<feature type="domain" description="4Fe-4S ferredoxin-type" evidence="17">
    <location>
        <begin position="495"/>
        <end position="524"/>
    </location>
</feature>
<reference evidence="19" key="1">
    <citation type="journal article" date="2013" name="ISME J.">
        <title>A small predatory core genome in the divergent marine Bacteriovorax marinus SJ and the terrestrial Bdellovibrio bacteriovorus.</title>
        <authorList>
            <person name="Crossman L.C."/>
            <person name="Chen H."/>
            <person name="Cerdeno-Tarraga A.M."/>
            <person name="Brooks K."/>
            <person name="Quail M.A."/>
            <person name="Pineiro S.A."/>
            <person name="Hobley L."/>
            <person name="Sockett R.E."/>
            <person name="Bentley S.D."/>
            <person name="Parkhill J."/>
            <person name="Williams H.N."/>
            <person name="Stine O.C."/>
        </authorList>
    </citation>
    <scope>NUCLEOTIDE SEQUENCE [LARGE SCALE GENOMIC DNA]</scope>
    <source>
        <strain evidence="19">ATCC BAA-682 / DSM 15412 / SJ</strain>
    </source>
</reference>
<dbReference type="NCBIfam" id="NF004978">
    <property type="entry name" value="PRK06354.1"/>
    <property type="match status" value="1"/>
</dbReference>
<dbReference type="InterPro" id="IPR015813">
    <property type="entry name" value="Pyrv/PenolPyrv_kinase-like_dom"/>
</dbReference>
<dbReference type="eggNOG" id="COG0469">
    <property type="taxonomic scope" value="Bacteria"/>
</dbReference>
<evidence type="ECO:0000256" key="11">
    <source>
        <dbReference type="ARBA" id="ARBA00023004"/>
    </source>
</evidence>
<dbReference type="KEGG" id="bmx:BMS_2502"/>
<keyword evidence="7" id="KW-0547">Nucleotide-binding</keyword>
<dbReference type="AlphaFoldDB" id="E1X5H1"/>
<keyword evidence="11" id="KW-0408">Iron</keyword>
<dbReference type="SUPFAM" id="SSF52935">
    <property type="entry name" value="PK C-terminal domain-like"/>
    <property type="match status" value="1"/>
</dbReference>
<evidence type="ECO:0000256" key="10">
    <source>
        <dbReference type="ARBA" id="ARBA00022842"/>
    </source>
</evidence>
<dbReference type="InterPro" id="IPR018209">
    <property type="entry name" value="Pyrv_Knase_AS"/>
</dbReference>
<dbReference type="Gene3D" id="3.40.1380.20">
    <property type="entry name" value="Pyruvate kinase, C-terminal domain"/>
    <property type="match status" value="1"/>
</dbReference>
<dbReference type="SUPFAM" id="SSF54862">
    <property type="entry name" value="4Fe-4S ferredoxins"/>
    <property type="match status" value="1"/>
</dbReference>
<dbReference type="InterPro" id="IPR015793">
    <property type="entry name" value="Pyrv_Knase_brl"/>
</dbReference>
<evidence type="ECO:0000256" key="16">
    <source>
        <dbReference type="RuleBase" id="RU000504"/>
    </source>
</evidence>
<keyword evidence="9" id="KW-0067">ATP-binding</keyword>
<evidence type="ECO:0000256" key="5">
    <source>
        <dbReference type="ARBA" id="ARBA00022679"/>
    </source>
</evidence>
<dbReference type="SUPFAM" id="SSF51621">
    <property type="entry name" value="Phosphoenolpyruvate/pyruvate domain"/>
    <property type="match status" value="1"/>
</dbReference>
<comment type="similarity">
    <text evidence="3 16">Belongs to the pyruvate kinase family.</text>
</comment>
<dbReference type="OrthoDB" id="5288036at2"/>